<dbReference type="AlphaFoldDB" id="A0A4C1UTM2"/>
<comment type="caution">
    <text evidence="1">The sequence shown here is derived from an EMBL/GenBank/DDBJ whole genome shotgun (WGS) entry which is preliminary data.</text>
</comment>
<dbReference type="EMBL" id="BGZK01000219">
    <property type="protein sequence ID" value="GBP29342.1"/>
    <property type="molecule type" value="Genomic_DNA"/>
</dbReference>
<keyword evidence="2" id="KW-1185">Reference proteome</keyword>
<evidence type="ECO:0000313" key="2">
    <source>
        <dbReference type="Proteomes" id="UP000299102"/>
    </source>
</evidence>
<gene>
    <name evidence="1" type="ORF">EVAR_22714_1</name>
</gene>
<dbReference type="Proteomes" id="UP000299102">
    <property type="component" value="Unassembled WGS sequence"/>
</dbReference>
<reference evidence="1 2" key="1">
    <citation type="journal article" date="2019" name="Commun. Biol.">
        <title>The bagworm genome reveals a unique fibroin gene that provides high tensile strength.</title>
        <authorList>
            <person name="Kono N."/>
            <person name="Nakamura H."/>
            <person name="Ohtoshi R."/>
            <person name="Tomita M."/>
            <person name="Numata K."/>
            <person name="Arakawa K."/>
        </authorList>
    </citation>
    <scope>NUCLEOTIDE SEQUENCE [LARGE SCALE GENOMIC DNA]</scope>
</reference>
<accession>A0A4C1UTM2</accession>
<evidence type="ECO:0000313" key="1">
    <source>
        <dbReference type="EMBL" id="GBP29342.1"/>
    </source>
</evidence>
<name>A0A4C1UTM2_EUMVA</name>
<organism evidence="1 2">
    <name type="scientific">Eumeta variegata</name>
    <name type="common">Bagworm moth</name>
    <name type="synonym">Eumeta japonica</name>
    <dbReference type="NCBI Taxonomy" id="151549"/>
    <lineage>
        <taxon>Eukaryota</taxon>
        <taxon>Metazoa</taxon>
        <taxon>Ecdysozoa</taxon>
        <taxon>Arthropoda</taxon>
        <taxon>Hexapoda</taxon>
        <taxon>Insecta</taxon>
        <taxon>Pterygota</taxon>
        <taxon>Neoptera</taxon>
        <taxon>Endopterygota</taxon>
        <taxon>Lepidoptera</taxon>
        <taxon>Glossata</taxon>
        <taxon>Ditrysia</taxon>
        <taxon>Tineoidea</taxon>
        <taxon>Psychidae</taxon>
        <taxon>Oiketicinae</taxon>
        <taxon>Eumeta</taxon>
    </lineage>
</organism>
<proteinExistence type="predicted"/>
<protein>
    <submittedName>
        <fullName evidence="1">Uncharacterized protein</fullName>
    </submittedName>
</protein>
<sequence length="95" mass="10533">MAVGARHSVGVARAAKKLRAHYARTHAVRDVRPRLTTLRTSSLYVLRPHDGGDRAALSALHHNSLPHTPPAAGSDRDVLIKQPFGFILYKTELYR</sequence>